<feature type="transmembrane region" description="Helical" evidence="1">
    <location>
        <begin position="161"/>
        <end position="188"/>
    </location>
</feature>
<dbReference type="Proteomes" id="UP000199093">
    <property type="component" value="Unassembled WGS sequence"/>
</dbReference>
<keyword evidence="3" id="KW-1185">Reference proteome</keyword>
<dbReference type="STRING" id="555512.SAMN04487993_100327"/>
<protein>
    <submittedName>
        <fullName evidence="2">Uncharacterized membrane protein</fullName>
    </submittedName>
</protein>
<gene>
    <name evidence="2" type="ORF">SAMN04487993_100327</name>
</gene>
<dbReference type="RefSeq" id="WP_089844167.1">
    <property type="nucleotide sequence ID" value="NZ_FNEJ01000003.1"/>
</dbReference>
<proteinExistence type="predicted"/>
<evidence type="ECO:0000256" key="1">
    <source>
        <dbReference type="SAM" id="Phobius"/>
    </source>
</evidence>
<sequence>MSDIPASGVPEFAPVRLATLRAALALGWRDLRRAKRFALVLAGVYVAAGLALSWITRATGQSFWLVLAAVGFPLVGPFAAVGFYEISRRLARGEAPGWRQVFGVILRQSQRQLPSLCAVMVLVFLFWFFLGHMIFALFLGLAPMTNISSSPEVFLSVNGLMMLGTGTLVGAGFAVLLYTITVLALPLLLDREVDFVTAMIVSVQYVLAHPVLMLAWGALLAGLTFLALLPGFLGLFLVLPWLGHASWHLYALLRGADPA</sequence>
<dbReference type="InterPro" id="IPR018692">
    <property type="entry name" value="DUF2189"/>
</dbReference>
<evidence type="ECO:0000313" key="2">
    <source>
        <dbReference type="EMBL" id="SDI29772.1"/>
    </source>
</evidence>
<feature type="transmembrane region" description="Helical" evidence="1">
    <location>
        <begin position="62"/>
        <end position="84"/>
    </location>
</feature>
<evidence type="ECO:0000313" key="3">
    <source>
        <dbReference type="Proteomes" id="UP000199093"/>
    </source>
</evidence>
<dbReference type="EMBL" id="FNEJ01000003">
    <property type="protein sequence ID" value="SDI29772.1"/>
    <property type="molecule type" value="Genomic_DNA"/>
</dbReference>
<dbReference type="Pfam" id="PF09955">
    <property type="entry name" value="DUF2189"/>
    <property type="match status" value="1"/>
</dbReference>
<name>A0A1G8JF53_9RHOB</name>
<dbReference type="AlphaFoldDB" id="A0A1G8JF53"/>
<keyword evidence="1" id="KW-1133">Transmembrane helix</keyword>
<keyword evidence="1" id="KW-0812">Transmembrane</keyword>
<feature type="transmembrane region" description="Helical" evidence="1">
    <location>
        <begin position="37"/>
        <end position="56"/>
    </location>
</feature>
<accession>A0A1G8JF53</accession>
<reference evidence="3" key="1">
    <citation type="submission" date="2016-10" db="EMBL/GenBank/DDBJ databases">
        <authorList>
            <person name="Varghese N."/>
            <person name="Submissions S."/>
        </authorList>
    </citation>
    <scope>NUCLEOTIDE SEQUENCE [LARGE SCALE GENOMIC DNA]</scope>
    <source>
        <strain evidence="3">DSM 26424</strain>
    </source>
</reference>
<keyword evidence="1" id="KW-0472">Membrane</keyword>
<feature type="transmembrane region" description="Helical" evidence="1">
    <location>
        <begin position="222"/>
        <end position="242"/>
    </location>
</feature>
<feature type="transmembrane region" description="Helical" evidence="1">
    <location>
        <begin position="116"/>
        <end position="141"/>
    </location>
</feature>
<feature type="transmembrane region" description="Helical" evidence="1">
    <location>
        <begin position="195"/>
        <end position="216"/>
    </location>
</feature>
<organism evidence="2 3">
    <name type="scientific">Salipiger marinus</name>
    <dbReference type="NCBI Taxonomy" id="555512"/>
    <lineage>
        <taxon>Bacteria</taxon>
        <taxon>Pseudomonadati</taxon>
        <taxon>Pseudomonadota</taxon>
        <taxon>Alphaproteobacteria</taxon>
        <taxon>Rhodobacterales</taxon>
        <taxon>Roseobacteraceae</taxon>
        <taxon>Salipiger</taxon>
    </lineage>
</organism>
<dbReference type="OrthoDB" id="9809543at2"/>